<dbReference type="InterPro" id="IPR002181">
    <property type="entry name" value="Fibrinogen_a/b/g_C_dom"/>
</dbReference>
<dbReference type="PANTHER" id="PTHR19143">
    <property type="entry name" value="FIBRINOGEN/TENASCIN/ANGIOPOEITIN"/>
    <property type="match status" value="1"/>
</dbReference>
<dbReference type="PANTHER" id="PTHR19143:SF458">
    <property type="entry name" value="FIBRINOGEN C-TERMINAL DOMAIN-CONTAINING PROTEIN-RELATED"/>
    <property type="match status" value="1"/>
</dbReference>
<name>A0A6J8C9N9_MYTCO</name>
<dbReference type="InterPro" id="IPR050373">
    <property type="entry name" value="Fibrinogen_C-term_domain"/>
</dbReference>
<dbReference type="PROSITE" id="PS51406">
    <property type="entry name" value="FIBRINOGEN_C_2"/>
    <property type="match status" value="1"/>
</dbReference>
<feature type="chain" id="PRO_5026944029" description="Fibrinogen C-terminal domain-containing protein" evidence="1">
    <location>
        <begin position="18"/>
        <end position="363"/>
    </location>
</feature>
<dbReference type="SUPFAM" id="SSF56496">
    <property type="entry name" value="Fibrinogen C-terminal domain-like"/>
    <property type="match status" value="1"/>
</dbReference>
<keyword evidence="4" id="KW-1185">Reference proteome</keyword>
<reference evidence="3 4" key="1">
    <citation type="submission" date="2020-06" db="EMBL/GenBank/DDBJ databases">
        <authorList>
            <person name="Li R."/>
            <person name="Bekaert M."/>
        </authorList>
    </citation>
    <scope>NUCLEOTIDE SEQUENCE [LARGE SCALE GENOMIC DNA]</scope>
    <source>
        <strain evidence="4">wild</strain>
    </source>
</reference>
<dbReference type="NCBIfam" id="NF040941">
    <property type="entry name" value="GGGWT_bact"/>
    <property type="match status" value="1"/>
</dbReference>
<dbReference type="EMBL" id="CACVKT020004829">
    <property type="protein sequence ID" value="CAC5391814.1"/>
    <property type="molecule type" value="Genomic_DNA"/>
</dbReference>
<gene>
    <name evidence="3" type="ORF">MCOR_26795</name>
</gene>
<dbReference type="CDD" id="cd00087">
    <property type="entry name" value="FReD"/>
    <property type="match status" value="1"/>
</dbReference>
<keyword evidence="1" id="KW-0732">Signal</keyword>
<feature type="domain" description="Fibrinogen C-terminal" evidence="2">
    <location>
        <begin position="141"/>
        <end position="330"/>
    </location>
</feature>
<sequence length="363" mass="40707">MLFIGLVCFVLLSGVKSRNIGDDMVETPVVDNQNAPLLAMFDMTNVNKRIKAYISESFDSKMSHLVNMKLEEVLLSSKVDEDLKQHIEKMKGNLTLNFEKEIKGYVDGVHQNLTDSISEEMNSFKKSLEDIKPTTKDQNKANGDELPNTCGGVLHDLKGTICGNGLYSLNPKGLSPFRGYCNMCIAGGGWTVIQRRQDGSTNFYRGWEDYKNGFGDPTEEFWFGNEKIYKLTSGGTYQLRIELQDWNNDTRYATYNTFNLGNEASGYILTIGGYGGNAGDSMTYNNGAKFSTKDKGNSCAKSTFGAWWYKGCTYTNLNGEYLRGKTDGLNPHRGVFRRRQCGPNNSFQLKKSSPLHIITIRIE</sequence>
<dbReference type="SMART" id="SM00186">
    <property type="entry name" value="FBG"/>
    <property type="match status" value="1"/>
</dbReference>
<feature type="signal peptide" evidence="1">
    <location>
        <begin position="1"/>
        <end position="17"/>
    </location>
</feature>
<dbReference type="OrthoDB" id="10374796at2759"/>
<dbReference type="Gene3D" id="4.10.530.10">
    <property type="entry name" value="Gamma-fibrinogen Carboxyl Terminal Fragment, domain 2"/>
    <property type="match status" value="1"/>
</dbReference>
<evidence type="ECO:0000313" key="4">
    <source>
        <dbReference type="Proteomes" id="UP000507470"/>
    </source>
</evidence>
<proteinExistence type="predicted"/>
<dbReference type="Gene3D" id="3.90.215.10">
    <property type="entry name" value="Gamma Fibrinogen, chain A, domain 1"/>
    <property type="match status" value="1"/>
</dbReference>
<dbReference type="InterPro" id="IPR014716">
    <property type="entry name" value="Fibrinogen_a/b/g_C_1"/>
</dbReference>
<dbReference type="AlphaFoldDB" id="A0A6J8C9N9"/>
<protein>
    <recommendedName>
        <fullName evidence="2">Fibrinogen C-terminal domain-containing protein</fullName>
    </recommendedName>
</protein>
<evidence type="ECO:0000259" key="2">
    <source>
        <dbReference type="PROSITE" id="PS51406"/>
    </source>
</evidence>
<evidence type="ECO:0000313" key="3">
    <source>
        <dbReference type="EMBL" id="CAC5391814.1"/>
    </source>
</evidence>
<dbReference type="GO" id="GO:0005615">
    <property type="term" value="C:extracellular space"/>
    <property type="evidence" value="ECO:0007669"/>
    <property type="project" value="TreeGrafter"/>
</dbReference>
<evidence type="ECO:0000256" key="1">
    <source>
        <dbReference type="SAM" id="SignalP"/>
    </source>
</evidence>
<dbReference type="Pfam" id="PF00147">
    <property type="entry name" value="Fibrinogen_C"/>
    <property type="match status" value="1"/>
</dbReference>
<dbReference type="Proteomes" id="UP000507470">
    <property type="component" value="Unassembled WGS sequence"/>
</dbReference>
<accession>A0A6J8C9N9</accession>
<dbReference type="InterPro" id="IPR036056">
    <property type="entry name" value="Fibrinogen-like_C"/>
</dbReference>
<organism evidence="3 4">
    <name type="scientific">Mytilus coruscus</name>
    <name type="common">Sea mussel</name>
    <dbReference type="NCBI Taxonomy" id="42192"/>
    <lineage>
        <taxon>Eukaryota</taxon>
        <taxon>Metazoa</taxon>
        <taxon>Spiralia</taxon>
        <taxon>Lophotrochozoa</taxon>
        <taxon>Mollusca</taxon>
        <taxon>Bivalvia</taxon>
        <taxon>Autobranchia</taxon>
        <taxon>Pteriomorphia</taxon>
        <taxon>Mytilida</taxon>
        <taxon>Mytiloidea</taxon>
        <taxon>Mytilidae</taxon>
        <taxon>Mytilinae</taxon>
        <taxon>Mytilus</taxon>
    </lineage>
</organism>